<accession>A0AAW5EAR3</accession>
<dbReference type="EMBL" id="JAKTTI010000023">
    <property type="protein sequence ID" value="MCH1626516.1"/>
    <property type="molecule type" value="Genomic_DNA"/>
</dbReference>
<dbReference type="InterPro" id="IPR036209">
    <property type="entry name" value="YwmB-like_sf"/>
</dbReference>
<keyword evidence="2" id="KW-1185">Reference proteome</keyword>
<reference evidence="1" key="1">
    <citation type="submission" date="2022-02" db="EMBL/GenBank/DDBJ databases">
        <title>Fredinandcohnia quinoae sp. nov. isolated from Chenopodium quinoa seeds.</title>
        <authorList>
            <person name="Saati-Santamaria Z."/>
            <person name="Flores-Felix J.D."/>
            <person name="Igual J.M."/>
            <person name="Velazquez E."/>
            <person name="Garcia-Fraile P."/>
            <person name="Martinez-Molina E."/>
        </authorList>
    </citation>
    <scope>NUCLEOTIDE SEQUENCE</scope>
    <source>
        <strain evidence="1">SECRCQ15</strain>
    </source>
</reference>
<proteinExistence type="predicted"/>
<dbReference type="InterPro" id="IPR014794">
    <property type="entry name" value="DUF1779"/>
</dbReference>
<dbReference type="Pfam" id="PF08680">
    <property type="entry name" value="DUF1779"/>
    <property type="match status" value="1"/>
</dbReference>
<dbReference type="AlphaFoldDB" id="A0AAW5EAR3"/>
<name>A0AAW5EAR3_9BACI</name>
<dbReference type="Proteomes" id="UP001431131">
    <property type="component" value="Unassembled WGS sequence"/>
</dbReference>
<protein>
    <submittedName>
        <fullName evidence="1">YwmB family TATA-box binding protein</fullName>
    </submittedName>
</protein>
<dbReference type="RefSeq" id="WP_240256435.1">
    <property type="nucleotide sequence ID" value="NZ_JAKTTI010000023.1"/>
</dbReference>
<dbReference type="Gene3D" id="3.30.360.40">
    <property type="entry name" value="YwmB-like"/>
    <property type="match status" value="1"/>
</dbReference>
<dbReference type="SUPFAM" id="SSF143842">
    <property type="entry name" value="YwmB-like"/>
    <property type="match status" value="1"/>
</dbReference>
<organism evidence="1 2">
    <name type="scientific">Fredinandcohnia quinoae</name>
    <dbReference type="NCBI Taxonomy" id="2918902"/>
    <lineage>
        <taxon>Bacteria</taxon>
        <taxon>Bacillati</taxon>
        <taxon>Bacillota</taxon>
        <taxon>Bacilli</taxon>
        <taxon>Bacillales</taxon>
        <taxon>Bacillaceae</taxon>
        <taxon>Fredinandcohnia</taxon>
    </lineage>
</organism>
<evidence type="ECO:0000313" key="2">
    <source>
        <dbReference type="Proteomes" id="UP001431131"/>
    </source>
</evidence>
<dbReference type="Gene3D" id="3.30.2030.10">
    <property type="entry name" value="YwmB-like"/>
    <property type="match status" value="1"/>
</dbReference>
<comment type="caution">
    <text evidence="1">The sequence shown here is derived from an EMBL/GenBank/DDBJ whole genome shotgun (WGS) entry which is preliminary data.</text>
</comment>
<sequence length="238" mass="27162">MKLAISILVSFGLVIGIYSNDPTESNKINDMIEVKEIADKNKINISSWKVYQRKELDTVNNFTDMKKKTNEIMITYKNYDWELTDEEKNHHYVWNGKKNTNTSGLTEELKLTSYAKGGKYEIGMSYEVRGATLNNSHLDWIEKTFKEDENVFYTISGKLSEIDIISVSEKILADSQGEVVEQLTEPSFVSISAFSKAFESELITKDNQKINMQIGLRVDDNPNQIDVTLGTPIITSEY</sequence>
<evidence type="ECO:0000313" key="1">
    <source>
        <dbReference type="EMBL" id="MCH1626516.1"/>
    </source>
</evidence>
<gene>
    <name evidence="1" type="ORF">MJG50_14355</name>
</gene>